<dbReference type="Proteomes" id="UP001165122">
    <property type="component" value="Unassembled WGS sequence"/>
</dbReference>
<keyword evidence="3" id="KW-1185">Reference proteome</keyword>
<dbReference type="InterPro" id="IPR013320">
    <property type="entry name" value="ConA-like_dom_sf"/>
</dbReference>
<organism evidence="2 3">
    <name type="scientific">Triparma laevis f. longispina</name>
    <dbReference type="NCBI Taxonomy" id="1714387"/>
    <lineage>
        <taxon>Eukaryota</taxon>
        <taxon>Sar</taxon>
        <taxon>Stramenopiles</taxon>
        <taxon>Ochrophyta</taxon>
        <taxon>Bolidophyceae</taxon>
        <taxon>Parmales</taxon>
        <taxon>Triparmaceae</taxon>
        <taxon>Triparma</taxon>
    </lineage>
</organism>
<evidence type="ECO:0000313" key="2">
    <source>
        <dbReference type="EMBL" id="GMI01946.1"/>
    </source>
</evidence>
<feature type="region of interest" description="Disordered" evidence="1">
    <location>
        <begin position="1"/>
        <end position="20"/>
    </location>
</feature>
<feature type="region of interest" description="Disordered" evidence="1">
    <location>
        <begin position="138"/>
        <end position="158"/>
    </location>
</feature>
<sequence>MKMYKNGALTGTKTDGHEPNVLTRTHHTIGAFNGGTGSFMDGTIAYVKVWHGVELQQSDVTDLYAPDATPMNGPACSADGLSLDGTNDYADIDDWDTDLADQPTPITATSTAPSPSSKYGTALSSLTPIFLPCANLSAHTRAPQAPPSHPRAKPPTIA</sequence>
<dbReference type="AlphaFoldDB" id="A0A9W7F4H1"/>
<evidence type="ECO:0000313" key="3">
    <source>
        <dbReference type="Proteomes" id="UP001165122"/>
    </source>
</evidence>
<feature type="region of interest" description="Disordered" evidence="1">
    <location>
        <begin position="93"/>
        <end position="119"/>
    </location>
</feature>
<name>A0A9W7F4H1_9STRA</name>
<accession>A0A9W7F4H1</accession>
<gene>
    <name evidence="2" type="ORF">TrLO_g8139</name>
</gene>
<evidence type="ECO:0000256" key="1">
    <source>
        <dbReference type="SAM" id="MobiDB-lite"/>
    </source>
</evidence>
<dbReference type="SUPFAM" id="SSF49899">
    <property type="entry name" value="Concanavalin A-like lectins/glucanases"/>
    <property type="match status" value="1"/>
</dbReference>
<dbReference type="EMBL" id="BRXW01000038">
    <property type="protein sequence ID" value="GMI01946.1"/>
    <property type="molecule type" value="Genomic_DNA"/>
</dbReference>
<proteinExistence type="predicted"/>
<reference evidence="3" key="1">
    <citation type="journal article" date="2023" name="Commun. Biol.">
        <title>Genome analysis of Parmales, the sister group of diatoms, reveals the evolutionary specialization of diatoms from phago-mixotrophs to photoautotrophs.</title>
        <authorList>
            <person name="Ban H."/>
            <person name="Sato S."/>
            <person name="Yoshikawa S."/>
            <person name="Yamada K."/>
            <person name="Nakamura Y."/>
            <person name="Ichinomiya M."/>
            <person name="Sato N."/>
            <person name="Blanc-Mathieu R."/>
            <person name="Endo H."/>
            <person name="Kuwata A."/>
            <person name="Ogata H."/>
        </authorList>
    </citation>
    <scope>NUCLEOTIDE SEQUENCE [LARGE SCALE GENOMIC DNA]</scope>
    <source>
        <strain evidence="3">NIES 3700</strain>
    </source>
</reference>
<dbReference type="Gene3D" id="2.60.120.200">
    <property type="match status" value="1"/>
</dbReference>
<comment type="caution">
    <text evidence="2">The sequence shown here is derived from an EMBL/GenBank/DDBJ whole genome shotgun (WGS) entry which is preliminary data.</text>
</comment>
<feature type="compositionally biased region" description="Low complexity" evidence="1">
    <location>
        <begin position="100"/>
        <end position="117"/>
    </location>
</feature>
<protein>
    <submittedName>
        <fullName evidence="2">Uncharacterized protein</fullName>
    </submittedName>
</protein>